<organism evidence="3 4">
    <name type="scientific">Hermetia illucens</name>
    <name type="common">Black soldier fly</name>
    <dbReference type="NCBI Taxonomy" id="343691"/>
    <lineage>
        <taxon>Eukaryota</taxon>
        <taxon>Metazoa</taxon>
        <taxon>Ecdysozoa</taxon>
        <taxon>Arthropoda</taxon>
        <taxon>Hexapoda</taxon>
        <taxon>Insecta</taxon>
        <taxon>Pterygota</taxon>
        <taxon>Neoptera</taxon>
        <taxon>Endopterygota</taxon>
        <taxon>Diptera</taxon>
        <taxon>Brachycera</taxon>
        <taxon>Stratiomyomorpha</taxon>
        <taxon>Stratiomyidae</taxon>
        <taxon>Hermetiinae</taxon>
        <taxon>Hermetia</taxon>
    </lineage>
</organism>
<sequence length="104" mass="12442">MDKLLAIMKPFMKKELMNVMHLHQSVETFHEYVPKEYLPEDYGGPKESLKTHYERFYEDLKNNQDFFTKEEQTRRVDEKQRPGKPKVASDLFGVEGNFKKLDID</sequence>
<proteinExistence type="predicted"/>
<dbReference type="InterPro" id="IPR001251">
    <property type="entry name" value="CRAL-TRIO_dom"/>
</dbReference>
<feature type="compositionally biased region" description="Basic and acidic residues" evidence="1">
    <location>
        <begin position="69"/>
        <end position="81"/>
    </location>
</feature>
<dbReference type="PANTHER" id="PTHR10174:SF213">
    <property type="entry name" value="CRAL-TRIO DOMAIN-CONTAINING PROTEIN"/>
    <property type="match status" value="1"/>
</dbReference>
<dbReference type="AlphaFoldDB" id="A0A7R8Z0H4"/>
<dbReference type="Gene3D" id="3.40.525.10">
    <property type="entry name" value="CRAL-TRIO lipid binding domain"/>
    <property type="match status" value="1"/>
</dbReference>
<evidence type="ECO:0000259" key="2">
    <source>
        <dbReference type="Pfam" id="PF00650"/>
    </source>
</evidence>
<dbReference type="OrthoDB" id="6432525at2759"/>
<dbReference type="Pfam" id="PF00650">
    <property type="entry name" value="CRAL_TRIO"/>
    <property type="match status" value="1"/>
</dbReference>
<dbReference type="EMBL" id="LR899014">
    <property type="protein sequence ID" value="CAD7092404.1"/>
    <property type="molecule type" value="Genomic_DNA"/>
</dbReference>
<dbReference type="InterPro" id="IPR036865">
    <property type="entry name" value="CRAL-TRIO_dom_sf"/>
</dbReference>
<dbReference type="PANTHER" id="PTHR10174">
    <property type="entry name" value="ALPHA-TOCOPHEROL TRANSFER PROTEIN-RELATED"/>
    <property type="match status" value="1"/>
</dbReference>
<evidence type="ECO:0000256" key="1">
    <source>
        <dbReference type="SAM" id="MobiDB-lite"/>
    </source>
</evidence>
<dbReference type="InParanoid" id="A0A7R8Z0H4"/>
<accession>A0A7R8Z0H4</accession>
<reference evidence="3 4" key="1">
    <citation type="submission" date="2020-11" db="EMBL/GenBank/DDBJ databases">
        <authorList>
            <person name="Wallbank WR R."/>
            <person name="Pardo Diaz C."/>
            <person name="Kozak K."/>
            <person name="Martin S."/>
            <person name="Jiggins C."/>
            <person name="Moest M."/>
            <person name="Warren A I."/>
            <person name="Generalovic N T."/>
            <person name="Byers J.R.P. K."/>
            <person name="Montejo-Kovacevich G."/>
            <person name="Yen C E."/>
        </authorList>
    </citation>
    <scope>NUCLEOTIDE SEQUENCE [LARGE SCALE GENOMIC DNA]</scope>
</reference>
<gene>
    <name evidence="3" type="ORF">HERILL_LOCUS14764</name>
</gene>
<protein>
    <recommendedName>
        <fullName evidence="2">CRAL-TRIO domain-containing protein</fullName>
    </recommendedName>
</protein>
<keyword evidence="4" id="KW-1185">Reference proteome</keyword>
<evidence type="ECO:0000313" key="4">
    <source>
        <dbReference type="Proteomes" id="UP000594454"/>
    </source>
</evidence>
<dbReference type="GO" id="GO:1902936">
    <property type="term" value="F:phosphatidylinositol bisphosphate binding"/>
    <property type="evidence" value="ECO:0007669"/>
    <property type="project" value="TreeGrafter"/>
</dbReference>
<dbReference type="Proteomes" id="UP000594454">
    <property type="component" value="Chromosome 6"/>
</dbReference>
<name>A0A7R8Z0H4_HERIL</name>
<dbReference type="GO" id="GO:0016020">
    <property type="term" value="C:membrane"/>
    <property type="evidence" value="ECO:0007669"/>
    <property type="project" value="TreeGrafter"/>
</dbReference>
<feature type="region of interest" description="Disordered" evidence="1">
    <location>
        <begin position="69"/>
        <end position="88"/>
    </location>
</feature>
<evidence type="ECO:0000313" key="3">
    <source>
        <dbReference type="EMBL" id="CAD7092404.1"/>
    </source>
</evidence>
<dbReference type="SUPFAM" id="SSF52087">
    <property type="entry name" value="CRAL/TRIO domain"/>
    <property type="match status" value="1"/>
</dbReference>
<feature type="domain" description="CRAL-TRIO" evidence="2">
    <location>
        <begin position="4"/>
        <end position="44"/>
    </location>
</feature>